<accession>A0AAT9G890</accession>
<proteinExistence type="predicted"/>
<feature type="compositionally biased region" description="Basic and acidic residues" evidence="1">
    <location>
        <begin position="431"/>
        <end position="441"/>
    </location>
</feature>
<name>A0AAT9G890_9RICK</name>
<dbReference type="EMBL" id="AP029170">
    <property type="protein sequence ID" value="BFD45990.1"/>
    <property type="molecule type" value="Genomic_DNA"/>
</dbReference>
<protein>
    <recommendedName>
        <fullName evidence="3">120 kDa antigen</fullName>
    </recommendedName>
</protein>
<evidence type="ECO:0008006" key="3">
    <source>
        <dbReference type="Google" id="ProtNLM"/>
    </source>
</evidence>
<evidence type="ECO:0000256" key="1">
    <source>
        <dbReference type="SAM" id="MobiDB-lite"/>
    </source>
</evidence>
<organism evidence="2">
    <name type="scientific">Candidatus Tisiphia endosymbiont of Sergentomyia squamirostris</name>
    <dbReference type="NCBI Taxonomy" id="3113639"/>
    <lineage>
        <taxon>Bacteria</taxon>
        <taxon>Pseudomonadati</taxon>
        <taxon>Pseudomonadota</taxon>
        <taxon>Alphaproteobacteria</taxon>
        <taxon>Rickettsiales</taxon>
        <taxon>Rickettsiaceae</taxon>
        <taxon>Rickettsieae</taxon>
        <taxon>Candidatus Tisiphia</taxon>
    </lineage>
</organism>
<reference evidence="2" key="1">
    <citation type="submission" date="2024-01" db="EMBL/GenBank/DDBJ databases">
        <title>Sequencing the genomes of a sandfly, Sergentomyia squamirostris, and its two endosymbionts.</title>
        <authorList>
            <person name="Itokawa K."/>
            <person name="Sanjoba C."/>
        </authorList>
    </citation>
    <scope>NUCLEOTIDE SEQUENCE</scope>
    <source>
        <strain evidence="2">RiSSQ</strain>
    </source>
</reference>
<feature type="region of interest" description="Disordered" evidence="1">
    <location>
        <begin position="411"/>
        <end position="441"/>
    </location>
</feature>
<sequence>MKSYSFTSDDAAQNIDKDLQHIAESFDPKYDKDYQKNPKSREKQVSNDIERGVFYLETLDGQLVDLLAECKSVKGQDHKVTYQDLYDILTKDYHLSETQVKYILAANHQGGIAGGIGGLSPLRFKVFDNNYGYDPMSEWLRDGSMSKITIDKDHNVSYIGGQNFMFDCSMGAFLPQSNLRKMMGTKFNSQDYMAVNITASLGKAGDSELTPQVVIDVAGTGKIAERFISDIQAIQTNCKQKDPQAIIDSNKALSRELLTVPLNEEQYKTDMKERVAKIISNEGVKPETISTFKKANGATEALADVLIEQIDQAIATQKDKKTGKLSSQSVNNIAKEVEEQLNKFIDNPNKYTVKKFTKQLVNDQAASSNAIIPRKNFIKRICEYLKDKWHGYSDDKSKLPLAEQLKNEAKFVGQKAKSHMSFKAPTSPPPHNEKTEGKGRG</sequence>
<evidence type="ECO:0000313" key="2">
    <source>
        <dbReference type="EMBL" id="BFD45990.1"/>
    </source>
</evidence>
<dbReference type="AlphaFoldDB" id="A0AAT9G890"/>
<gene>
    <name evidence="2" type="ORF">DMENIID0002_06360</name>
</gene>